<proteinExistence type="predicted"/>
<dbReference type="RefSeq" id="WP_003698658.1">
    <property type="nucleotide sequence ID" value="NZ_JBCOVJ010000124.1"/>
</dbReference>
<gene>
    <name evidence="1" type="ORF">GKC89_00370</name>
</gene>
<name>A0A6A8H0J2_9LACO</name>
<protein>
    <submittedName>
        <fullName evidence="1">Uncharacterized protein</fullName>
    </submittedName>
</protein>
<dbReference type="AlphaFoldDB" id="A0A6A8H0J2"/>
<comment type="caution">
    <text evidence="1">The sequence shown here is derived from an EMBL/GenBank/DDBJ whole genome shotgun (WGS) entry which is preliminary data.</text>
</comment>
<dbReference type="EMBL" id="WKOD01000001">
    <property type="protein sequence ID" value="MSA67601.1"/>
    <property type="molecule type" value="Genomic_DNA"/>
</dbReference>
<evidence type="ECO:0000313" key="1">
    <source>
        <dbReference type="EMBL" id="MSA67601.1"/>
    </source>
</evidence>
<reference evidence="1" key="1">
    <citation type="journal article" date="2019" name="Nat. Med.">
        <title>A library of human gut bacterial isolates paired with longitudinal multiomics data enables mechanistic microbiome research.</title>
        <authorList>
            <person name="Poyet M."/>
            <person name="Groussin M."/>
            <person name="Gibbons S.M."/>
            <person name="Avila-Pacheco J."/>
            <person name="Jiang X."/>
            <person name="Kearney S.M."/>
            <person name="Perrotta A.R."/>
            <person name="Berdy B."/>
            <person name="Zhao S."/>
            <person name="Lieberman T.D."/>
            <person name="Swanson P.K."/>
            <person name="Smith M."/>
            <person name="Roesemann S."/>
            <person name="Alexander J.E."/>
            <person name="Rich S.A."/>
            <person name="Livny J."/>
            <person name="Vlamakis H."/>
            <person name="Clish C."/>
            <person name="Bullock K."/>
            <person name="Deik A."/>
            <person name="Scott J."/>
            <person name="Pierce K.A."/>
            <person name="Xavier R.J."/>
            <person name="Alm E.J."/>
        </authorList>
    </citation>
    <scope>NUCLEOTIDE SEQUENCE</scope>
    <source>
        <strain evidence="1">BIOML-A18</strain>
    </source>
</reference>
<accession>A0A6A8H0J2</accession>
<sequence length="78" mass="9230">MMGIIKKIELYMYQNVQKRTLSAINYWRTIDQVMHFEKVSLIKIEKIPDKVSMNRPTLFGVLVNSRGKRAFFPLLLID</sequence>
<organism evidence="1">
    <name type="scientific">Ligilactobacillus ruminis</name>
    <dbReference type="NCBI Taxonomy" id="1623"/>
    <lineage>
        <taxon>Bacteria</taxon>
        <taxon>Bacillati</taxon>
        <taxon>Bacillota</taxon>
        <taxon>Bacilli</taxon>
        <taxon>Lactobacillales</taxon>
        <taxon>Lactobacillaceae</taxon>
        <taxon>Ligilactobacillus</taxon>
    </lineage>
</organism>